<sequence length="397" mass="43035">MLYFDHAATTPPHEEVVKTVAELMRRHYGNPSSLHKYGEEAGQLLKRAREVCAAALAVKPGEIIFTSGATESNNLAVKGAALQYASRGRHLVTAATEHPSVFESCRQLEQMGYELTVLPVDEEGHVNADQVAAAIRKDTVLVSIMHVNNETGRIQPIHEIGPRLKAEFPKVLFHVDGVQSFGKLPVKLKDWGIDLFSLSGHKIRGTKGTGLLYVREGVKLSPLLIGGGQEFDLRAGTENVPLIVGLAKAVRMAAEGRERFAAAASGWRDIIMEAVRQNPALELNSGTEAPHIVNFSHPAMKAEVMLHTLELLGVAVSTKSACSSRLAEPSRVLLAMGRSGNAASGGIRISFGDSHTADEIRQLALAIQEMTTRLKTVEVRVQKVGFSAPRRLNEARD</sequence>
<comment type="cofactor">
    <cofactor evidence="1 7">
        <name>pyridoxal 5'-phosphate</name>
        <dbReference type="ChEBI" id="CHEBI:597326"/>
    </cofactor>
</comment>
<dbReference type="Pfam" id="PF00266">
    <property type="entry name" value="Aminotran_5"/>
    <property type="match status" value="1"/>
</dbReference>
<dbReference type="PIRSF" id="PIRSF005572">
    <property type="entry name" value="NifS"/>
    <property type="match status" value="1"/>
</dbReference>
<dbReference type="InterPro" id="IPR015424">
    <property type="entry name" value="PyrdxlP-dep_Trfase"/>
</dbReference>
<dbReference type="InterPro" id="IPR015422">
    <property type="entry name" value="PyrdxlP-dep_Trfase_small"/>
</dbReference>
<dbReference type="InterPro" id="IPR016454">
    <property type="entry name" value="Cysteine_dSase"/>
</dbReference>
<dbReference type="InterPro" id="IPR000192">
    <property type="entry name" value="Aminotrans_V_dom"/>
</dbReference>
<evidence type="ECO:0000256" key="3">
    <source>
        <dbReference type="ARBA" id="ARBA00022723"/>
    </source>
</evidence>
<keyword evidence="6" id="KW-0411">Iron-sulfur</keyword>
<keyword evidence="5" id="KW-0408">Iron</keyword>
<dbReference type="EMBL" id="JBHHMI010000003">
    <property type="protein sequence ID" value="MFB5266184.1"/>
    <property type="molecule type" value="Genomic_DNA"/>
</dbReference>
<evidence type="ECO:0000256" key="7">
    <source>
        <dbReference type="RuleBase" id="RU004504"/>
    </source>
</evidence>
<proteinExistence type="inferred from homology"/>
<dbReference type="PANTHER" id="PTHR11601">
    <property type="entry name" value="CYSTEINE DESULFURYLASE FAMILY MEMBER"/>
    <property type="match status" value="1"/>
</dbReference>
<evidence type="ECO:0000313" key="10">
    <source>
        <dbReference type="Proteomes" id="UP001580346"/>
    </source>
</evidence>
<dbReference type="InterPro" id="IPR015421">
    <property type="entry name" value="PyrdxlP-dep_Trfase_major"/>
</dbReference>
<keyword evidence="3" id="KW-0479">Metal-binding</keyword>
<dbReference type="InterPro" id="IPR020578">
    <property type="entry name" value="Aminotrans_V_PyrdxlP_BS"/>
</dbReference>
<keyword evidence="4" id="KW-0663">Pyridoxal phosphate</keyword>
<dbReference type="SUPFAM" id="SSF53383">
    <property type="entry name" value="PLP-dependent transferases"/>
    <property type="match status" value="1"/>
</dbReference>
<dbReference type="Proteomes" id="UP001580346">
    <property type="component" value="Unassembled WGS sequence"/>
</dbReference>
<comment type="similarity">
    <text evidence="2">Belongs to the class-V pyridoxal-phosphate-dependent aminotransferase family. NifS/IscS subfamily.</text>
</comment>
<organism evidence="9 10">
    <name type="scientific">Paenibacillus enshidis</name>
    <dbReference type="NCBI Taxonomy" id="1458439"/>
    <lineage>
        <taxon>Bacteria</taxon>
        <taxon>Bacillati</taxon>
        <taxon>Bacillota</taxon>
        <taxon>Bacilli</taxon>
        <taxon>Bacillales</taxon>
        <taxon>Paenibacillaceae</taxon>
        <taxon>Paenibacillus</taxon>
    </lineage>
</organism>
<feature type="domain" description="Aminotransferase class V" evidence="8">
    <location>
        <begin position="3"/>
        <end position="363"/>
    </location>
</feature>
<evidence type="ECO:0000256" key="6">
    <source>
        <dbReference type="ARBA" id="ARBA00023014"/>
    </source>
</evidence>
<dbReference type="Gene3D" id="1.10.260.50">
    <property type="match status" value="1"/>
</dbReference>
<dbReference type="Gene3D" id="3.40.640.10">
    <property type="entry name" value="Type I PLP-dependent aspartate aminotransferase-like (Major domain)"/>
    <property type="match status" value="1"/>
</dbReference>
<evidence type="ECO:0000256" key="2">
    <source>
        <dbReference type="ARBA" id="ARBA00006490"/>
    </source>
</evidence>
<protein>
    <submittedName>
        <fullName evidence="9">Cysteine desulfurase family protein</fullName>
    </submittedName>
</protein>
<gene>
    <name evidence="9" type="ORF">ACE41H_05210</name>
</gene>
<dbReference type="RefSeq" id="WP_375354032.1">
    <property type="nucleotide sequence ID" value="NZ_JBHHMI010000003.1"/>
</dbReference>
<evidence type="ECO:0000256" key="1">
    <source>
        <dbReference type="ARBA" id="ARBA00001933"/>
    </source>
</evidence>
<comment type="caution">
    <text evidence="9">The sequence shown here is derived from an EMBL/GenBank/DDBJ whole genome shotgun (WGS) entry which is preliminary data.</text>
</comment>
<name>A0ABV5AS10_9BACL</name>
<evidence type="ECO:0000313" key="9">
    <source>
        <dbReference type="EMBL" id="MFB5266184.1"/>
    </source>
</evidence>
<keyword evidence="10" id="KW-1185">Reference proteome</keyword>
<accession>A0ABV5AS10</accession>
<dbReference type="Gene3D" id="3.90.1150.10">
    <property type="entry name" value="Aspartate Aminotransferase, domain 1"/>
    <property type="match status" value="1"/>
</dbReference>
<evidence type="ECO:0000256" key="5">
    <source>
        <dbReference type="ARBA" id="ARBA00023004"/>
    </source>
</evidence>
<dbReference type="PROSITE" id="PS00595">
    <property type="entry name" value="AA_TRANSFER_CLASS_5"/>
    <property type="match status" value="1"/>
</dbReference>
<evidence type="ECO:0000256" key="4">
    <source>
        <dbReference type="ARBA" id="ARBA00022898"/>
    </source>
</evidence>
<dbReference type="PANTHER" id="PTHR11601:SF50">
    <property type="entry name" value="CYSTEINE DESULFURASE ISCS 2-RELATED"/>
    <property type="match status" value="1"/>
</dbReference>
<evidence type="ECO:0000259" key="8">
    <source>
        <dbReference type="Pfam" id="PF00266"/>
    </source>
</evidence>
<reference evidence="9 10" key="1">
    <citation type="submission" date="2024-09" db="EMBL/GenBank/DDBJ databases">
        <title>Paenibacillus zeirhizospherea sp. nov., isolated from surface of the maize (Zea mays) roots in a horticulture field, Hungary.</title>
        <authorList>
            <person name="Marton D."/>
            <person name="Farkas M."/>
            <person name="Bedics A."/>
            <person name="Toth E."/>
            <person name="Tancsics A."/>
            <person name="Boka K."/>
            <person name="Maroti G."/>
            <person name="Kriszt B."/>
            <person name="Cserhati M."/>
        </authorList>
    </citation>
    <scope>NUCLEOTIDE SEQUENCE [LARGE SCALE GENOMIC DNA]</scope>
    <source>
        <strain evidence="9 10">KCTC 33519</strain>
    </source>
</reference>